<reference evidence="2" key="1">
    <citation type="submission" date="2017-09" db="EMBL/GenBank/DDBJ databases">
        <title>Depth-based differentiation of microbial function through sediment-hosted aquifers and enrichment of novel symbionts in the deep terrestrial subsurface.</title>
        <authorList>
            <person name="Probst A.J."/>
            <person name="Ladd B."/>
            <person name="Jarett J.K."/>
            <person name="Geller-Mcgrath D.E."/>
            <person name="Sieber C.M.K."/>
            <person name="Emerson J.B."/>
            <person name="Anantharaman K."/>
            <person name="Thomas B.C."/>
            <person name="Malmstrom R."/>
            <person name="Stieglmeier M."/>
            <person name="Klingl A."/>
            <person name="Woyke T."/>
            <person name="Ryan C.M."/>
            <person name="Banfield J.F."/>
        </authorList>
    </citation>
    <scope>NUCLEOTIDE SEQUENCE [LARGE SCALE GENOMIC DNA]</scope>
</reference>
<sequence length="78" mass="9216">MVCEACLSKKEELLFSVKYLQDETLKLFRFILQADFNDLLLPSLKHKMLCEFHDIFESFLVTHTSLIPSIPLREITHF</sequence>
<proteinExistence type="predicted"/>
<evidence type="ECO:0000313" key="1">
    <source>
        <dbReference type="EMBL" id="PJA47721.1"/>
    </source>
</evidence>
<dbReference type="AlphaFoldDB" id="A0A2M7XIC7"/>
<dbReference type="Proteomes" id="UP000229749">
    <property type="component" value="Unassembled WGS sequence"/>
</dbReference>
<gene>
    <name evidence="1" type="ORF">CO172_00485</name>
</gene>
<evidence type="ECO:0000313" key="2">
    <source>
        <dbReference type="Proteomes" id="UP000229749"/>
    </source>
</evidence>
<name>A0A2M7XIC7_9BACT</name>
<comment type="caution">
    <text evidence="1">The sequence shown here is derived from an EMBL/GenBank/DDBJ whole genome shotgun (WGS) entry which is preliminary data.</text>
</comment>
<dbReference type="EMBL" id="PFWS01000005">
    <property type="protein sequence ID" value="PJA47721.1"/>
    <property type="molecule type" value="Genomic_DNA"/>
</dbReference>
<protein>
    <submittedName>
        <fullName evidence="1">Uncharacterized protein</fullName>
    </submittedName>
</protein>
<accession>A0A2M7XIC7</accession>
<organism evidence="1 2">
    <name type="scientific">Candidatus Uhrbacteria bacterium CG_4_9_14_3_um_filter_36_7</name>
    <dbReference type="NCBI Taxonomy" id="1975033"/>
    <lineage>
        <taxon>Bacteria</taxon>
        <taxon>Candidatus Uhriibacteriota</taxon>
    </lineage>
</organism>